<name>A0ABX8MS88_9PSED</name>
<protein>
    <submittedName>
        <fullName evidence="3">FAD-binding oxidoreductase</fullName>
    </submittedName>
</protein>
<gene>
    <name evidence="3" type="ORF">KSS89_06105</name>
</gene>
<reference evidence="3" key="1">
    <citation type="submission" date="2021-06" db="EMBL/GenBank/DDBJ databases">
        <title>Updating the genus Pseudomonas: Description of 43 new species and partition of the Pseudomonas putida group.</title>
        <authorList>
            <person name="Girard L."/>
            <person name="Lood C."/>
            <person name="Vandamme P."/>
            <person name="Rokni-Zadeh H."/>
            <person name="van Noort V."/>
            <person name="Hofte M."/>
            <person name="Lavigne R."/>
            <person name="De Mot R."/>
        </authorList>
    </citation>
    <scope>NUCLEOTIDE SEQUENCE</scope>
    <source>
        <strain evidence="3">CMR12a</strain>
    </source>
</reference>
<dbReference type="InterPro" id="IPR006076">
    <property type="entry name" value="FAD-dep_OxRdtase"/>
</dbReference>
<dbReference type="Proteomes" id="UP000693952">
    <property type="component" value="Chromosome"/>
</dbReference>
<evidence type="ECO:0000259" key="2">
    <source>
        <dbReference type="Pfam" id="PF01266"/>
    </source>
</evidence>
<dbReference type="SUPFAM" id="SSF51905">
    <property type="entry name" value="FAD/NAD(P)-binding domain"/>
    <property type="match status" value="1"/>
</dbReference>
<keyword evidence="1" id="KW-0560">Oxidoreductase</keyword>
<feature type="domain" description="FAD dependent oxidoreductase" evidence="2">
    <location>
        <begin position="5"/>
        <end position="348"/>
    </location>
</feature>
<dbReference type="PANTHER" id="PTHR13847">
    <property type="entry name" value="SARCOSINE DEHYDROGENASE-RELATED"/>
    <property type="match status" value="1"/>
</dbReference>
<keyword evidence="4" id="KW-1185">Reference proteome</keyword>
<dbReference type="Pfam" id="PF01266">
    <property type="entry name" value="DAO"/>
    <property type="match status" value="1"/>
</dbReference>
<organism evidence="3 4">
    <name type="scientific">Pseudomonas sessilinigenes</name>
    <dbReference type="NCBI Taxonomy" id="658629"/>
    <lineage>
        <taxon>Bacteria</taxon>
        <taxon>Pseudomonadati</taxon>
        <taxon>Pseudomonadota</taxon>
        <taxon>Gammaproteobacteria</taxon>
        <taxon>Pseudomonadales</taxon>
        <taxon>Pseudomonadaceae</taxon>
        <taxon>Pseudomonas</taxon>
    </lineage>
</organism>
<dbReference type="PANTHER" id="PTHR13847:SF287">
    <property type="entry name" value="FAD-DEPENDENT OXIDOREDUCTASE DOMAIN-CONTAINING PROTEIN 1"/>
    <property type="match status" value="1"/>
</dbReference>
<dbReference type="Gene3D" id="3.50.50.60">
    <property type="entry name" value="FAD/NAD(P)-binding domain"/>
    <property type="match status" value="1"/>
</dbReference>
<dbReference type="InterPro" id="IPR036188">
    <property type="entry name" value="FAD/NAD-bd_sf"/>
</dbReference>
<evidence type="ECO:0000256" key="1">
    <source>
        <dbReference type="ARBA" id="ARBA00023002"/>
    </source>
</evidence>
<evidence type="ECO:0000313" key="3">
    <source>
        <dbReference type="EMBL" id="QXH41792.1"/>
    </source>
</evidence>
<proteinExistence type="predicted"/>
<accession>A0ABX8MS88</accession>
<dbReference type="EMBL" id="CP077074">
    <property type="protein sequence ID" value="QXH41792.1"/>
    <property type="molecule type" value="Genomic_DNA"/>
</dbReference>
<sequence>MIQADFIIIGGGIAGASTGYWLSPHGRVLVLERESHPGYHSTGRSAALYTAAYGTPQVRALTLASRAFFDQPPEGFCEHPLLSPRGEMTVDFDNDPDELQRQYLSAKASVPQMQLLDADEACARLPILRREKVHGALYDPTASDIDTDALHQGYLRGIRRNQGQLHTDCEVLGLERDAQGHWLVRTSGQTFSAPVLINAAGAWADQVGVLAGARPLGLQPKRRAAFIFAGPQDPDCQHWPMLVSLDESFYMKPDAGMFLGSPANADPVPPHDVQPEELDIALGIHQIEEATTLSIRRPTRTWAGLRSFVSDGDLLAGFDPQVPGLFWVAGQGGYGIQTSPAMGQASAALVRGAALPQELADFGLDTAMLSPARLG</sequence>
<dbReference type="Gene3D" id="3.30.9.10">
    <property type="entry name" value="D-Amino Acid Oxidase, subunit A, domain 2"/>
    <property type="match status" value="1"/>
</dbReference>
<evidence type="ECO:0000313" key="4">
    <source>
        <dbReference type="Proteomes" id="UP000693952"/>
    </source>
</evidence>
<dbReference type="RefSeq" id="WP_068583471.1">
    <property type="nucleotide sequence ID" value="NZ_CP027706.1"/>
</dbReference>